<evidence type="ECO:0000313" key="4">
    <source>
        <dbReference type="EMBL" id="WSC17539.1"/>
    </source>
</evidence>
<dbReference type="EMBL" id="CP109114">
    <property type="protein sequence ID" value="WSC17539.1"/>
    <property type="molecule type" value="Genomic_DNA"/>
</dbReference>
<dbReference type="Proteomes" id="UP001330827">
    <property type="component" value="Chromosome"/>
</dbReference>
<dbReference type="AlphaFoldDB" id="A0A561TYC2"/>
<reference evidence="2 5" key="1">
    <citation type="submission" date="2019-06" db="EMBL/GenBank/DDBJ databases">
        <title>Sequencing the genomes of 1000 actinobacteria strains.</title>
        <authorList>
            <person name="Klenk H.-P."/>
        </authorList>
    </citation>
    <scope>NUCLEOTIDE SEQUENCE [LARGE SCALE GENOMIC DNA]</scope>
    <source>
        <strain evidence="2 5">DSM 42059</strain>
    </source>
</reference>
<dbReference type="EMBL" id="VIWW01000002">
    <property type="protein sequence ID" value="TWF92123.1"/>
    <property type="molecule type" value="Genomic_DNA"/>
</dbReference>
<reference evidence="3 6" key="2">
    <citation type="submission" date="2022-10" db="EMBL/GenBank/DDBJ databases">
        <title>The complete genomes of actinobacterial strains from the NBC collection.</title>
        <authorList>
            <person name="Joergensen T.S."/>
            <person name="Alvarez Arevalo M."/>
            <person name="Sterndorff E.B."/>
            <person name="Faurdal D."/>
            <person name="Vuksanovic O."/>
            <person name="Mourched A.-S."/>
            <person name="Charusanti P."/>
            <person name="Shaw S."/>
            <person name="Blin K."/>
            <person name="Weber T."/>
        </authorList>
    </citation>
    <scope>NUCLEOTIDE SEQUENCE [LARGE SCALE GENOMIC DNA]</scope>
    <source>
        <strain evidence="3 6">NBC 01769</strain>
    </source>
</reference>
<protein>
    <submittedName>
        <fullName evidence="2">Uncharacterized protein</fullName>
    </submittedName>
</protein>
<feature type="region of interest" description="Disordered" evidence="1">
    <location>
        <begin position="1"/>
        <end position="80"/>
    </location>
</feature>
<dbReference type="RefSeq" id="WP_145767944.1">
    <property type="nucleotide sequence ID" value="NZ_CP109114.1"/>
</dbReference>
<evidence type="ECO:0000256" key="1">
    <source>
        <dbReference type="SAM" id="MobiDB-lite"/>
    </source>
</evidence>
<organism evidence="2 5">
    <name type="scientific">Streptomyces brevispora</name>
    <dbReference type="NCBI Taxonomy" id="887462"/>
    <lineage>
        <taxon>Bacteria</taxon>
        <taxon>Bacillati</taxon>
        <taxon>Actinomycetota</taxon>
        <taxon>Actinomycetes</taxon>
        <taxon>Kitasatosporales</taxon>
        <taxon>Streptomycetaceae</taxon>
        <taxon>Streptomyces</taxon>
    </lineage>
</organism>
<proteinExistence type="predicted"/>
<gene>
    <name evidence="2" type="ORF">FHX80_12442</name>
    <name evidence="3" type="ORF">OIE64_00875</name>
    <name evidence="4" type="ORF">OIE64_35165</name>
</gene>
<evidence type="ECO:0000313" key="5">
    <source>
        <dbReference type="Proteomes" id="UP000318186"/>
    </source>
</evidence>
<name>A0A561TYC2_9ACTN</name>
<keyword evidence="6" id="KW-1185">Reference proteome</keyword>
<evidence type="ECO:0000313" key="2">
    <source>
        <dbReference type="EMBL" id="TWF92123.1"/>
    </source>
</evidence>
<dbReference type="EMBL" id="CP109114">
    <property type="protein sequence ID" value="WSC11572.1"/>
    <property type="molecule type" value="Genomic_DNA"/>
</dbReference>
<accession>A0A561TYC2</accession>
<dbReference type="Proteomes" id="UP000318186">
    <property type="component" value="Unassembled WGS sequence"/>
</dbReference>
<evidence type="ECO:0000313" key="6">
    <source>
        <dbReference type="Proteomes" id="UP001330827"/>
    </source>
</evidence>
<evidence type="ECO:0000313" key="3">
    <source>
        <dbReference type="EMBL" id="WSC11572.1"/>
    </source>
</evidence>
<sequence>MTDSPALPEPGRAVPGPATGQATGRAAHTGAPGTDRAARHTGAAPRGGPGHRGHGHGPALRTAGRRTGPPTVRAAHRPGH</sequence>